<dbReference type="PANTHER" id="PTHR47326:SF1">
    <property type="entry name" value="HTH PSQ-TYPE DOMAIN-CONTAINING PROTEIN"/>
    <property type="match status" value="1"/>
</dbReference>
<sequence>MTGIVHNYLIGSCVHLLRLNGNAYLPELLEDVPLIVRNNMWCLHNCASAHFTCAVQQHLNDTSPGQWVWHGGLVAWPPRLPDVTPIDFFL</sequence>
<gene>
    <name evidence="1" type="ORF">PR048_021708</name>
</gene>
<protein>
    <submittedName>
        <fullName evidence="1">Uncharacterized protein</fullName>
    </submittedName>
</protein>
<keyword evidence="2" id="KW-1185">Reference proteome</keyword>
<organism evidence="1 2">
    <name type="scientific">Dryococelus australis</name>
    <dbReference type="NCBI Taxonomy" id="614101"/>
    <lineage>
        <taxon>Eukaryota</taxon>
        <taxon>Metazoa</taxon>
        <taxon>Ecdysozoa</taxon>
        <taxon>Arthropoda</taxon>
        <taxon>Hexapoda</taxon>
        <taxon>Insecta</taxon>
        <taxon>Pterygota</taxon>
        <taxon>Neoptera</taxon>
        <taxon>Polyneoptera</taxon>
        <taxon>Phasmatodea</taxon>
        <taxon>Verophasmatodea</taxon>
        <taxon>Anareolatae</taxon>
        <taxon>Phasmatidae</taxon>
        <taxon>Eurycanthinae</taxon>
        <taxon>Dryococelus</taxon>
    </lineage>
</organism>
<dbReference type="EMBL" id="JARBHB010000008">
    <property type="protein sequence ID" value="KAJ8877254.1"/>
    <property type="molecule type" value="Genomic_DNA"/>
</dbReference>
<dbReference type="InterPro" id="IPR036397">
    <property type="entry name" value="RNaseH_sf"/>
</dbReference>
<accession>A0ABQ9GYX8</accession>
<proteinExistence type="predicted"/>
<dbReference type="Gene3D" id="3.30.420.10">
    <property type="entry name" value="Ribonuclease H-like superfamily/Ribonuclease H"/>
    <property type="match status" value="1"/>
</dbReference>
<reference evidence="1 2" key="1">
    <citation type="submission" date="2023-02" db="EMBL/GenBank/DDBJ databases">
        <title>LHISI_Scaffold_Assembly.</title>
        <authorList>
            <person name="Stuart O.P."/>
            <person name="Cleave R."/>
            <person name="Magrath M.J.L."/>
            <person name="Mikheyev A.S."/>
        </authorList>
    </citation>
    <scope>NUCLEOTIDE SEQUENCE [LARGE SCALE GENOMIC DNA]</scope>
    <source>
        <strain evidence="1">Daus_M_001</strain>
        <tissue evidence="1">Leg muscle</tissue>
    </source>
</reference>
<dbReference type="Proteomes" id="UP001159363">
    <property type="component" value="Chromosome 7"/>
</dbReference>
<dbReference type="PANTHER" id="PTHR47326">
    <property type="entry name" value="TRANSPOSABLE ELEMENT TC3 TRANSPOSASE-LIKE PROTEIN"/>
    <property type="match status" value="1"/>
</dbReference>
<name>A0ABQ9GYX8_9NEOP</name>
<evidence type="ECO:0000313" key="1">
    <source>
        <dbReference type="EMBL" id="KAJ8877254.1"/>
    </source>
</evidence>
<comment type="caution">
    <text evidence="1">The sequence shown here is derived from an EMBL/GenBank/DDBJ whole genome shotgun (WGS) entry which is preliminary data.</text>
</comment>
<evidence type="ECO:0000313" key="2">
    <source>
        <dbReference type="Proteomes" id="UP001159363"/>
    </source>
</evidence>